<feature type="compositionally biased region" description="Low complexity" evidence="1">
    <location>
        <begin position="9"/>
        <end position="21"/>
    </location>
</feature>
<keyword evidence="4" id="KW-1185">Reference proteome</keyword>
<evidence type="ECO:0000313" key="4">
    <source>
        <dbReference type="Proteomes" id="UP000663829"/>
    </source>
</evidence>
<sequence>MSTSSIHDNNTNNENDQNTTNVVSKPITVKEPVGKEEQINDADKTDNKEQLTIDENKKVSKWKHVRESLCQLSKTYPYEHYKLLTIHAYHNETSTNAQSQQNLEHGEQHEILSKIKDCDFTELLNYFEHPDFHWSDLRACQCDDQVLTVYIHLVDHCFMLNKTQEVLYYKIKICKLLLKCNCLQRVLIEIANGRKLANEHVYYYLYFDLLETTILYRTRCIANARKLIDNGLNSLNQLHKEVEEKLQKEQEKKRRKLFIQPNQTDTIAFNLLSRKISLAKADRQSLDLDEQSRRFKHQLLPII</sequence>
<dbReference type="Proteomes" id="UP000663829">
    <property type="component" value="Unassembled WGS sequence"/>
</dbReference>
<evidence type="ECO:0000256" key="1">
    <source>
        <dbReference type="SAM" id="MobiDB-lite"/>
    </source>
</evidence>
<accession>A0A815DGQ7</accession>
<dbReference type="EMBL" id="CAJNOQ010012500">
    <property type="protein sequence ID" value="CAF1301413.1"/>
    <property type="molecule type" value="Genomic_DNA"/>
</dbReference>
<dbReference type="Proteomes" id="UP000681722">
    <property type="component" value="Unassembled WGS sequence"/>
</dbReference>
<reference evidence="2" key="1">
    <citation type="submission" date="2021-02" db="EMBL/GenBank/DDBJ databases">
        <authorList>
            <person name="Nowell W R."/>
        </authorList>
    </citation>
    <scope>NUCLEOTIDE SEQUENCE</scope>
</reference>
<evidence type="ECO:0000313" key="2">
    <source>
        <dbReference type="EMBL" id="CAF1301413.1"/>
    </source>
</evidence>
<feature type="region of interest" description="Disordered" evidence="1">
    <location>
        <begin position="1"/>
        <end position="47"/>
    </location>
</feature>
<feature type="compositionally biased region" description="Basic and acidic residues" evidence="1">
    <location>
        <begin position="32"/>
        <end position="47"/>
    </location>
</feature>
<comment type="caution">
    <text evidence="2">The sequence shown here is derived from an EMBL/GenBank/DDBJ whole genome shotgun (WGS) entry which is preliminary data.</text>
</comment>
<organism evidence="2 4">
    <name type="scientific">Didymodactylos carnosus</name>
    <dbReference type="NCBI Taxonomy" id="1234261"/>
    <lineage>
        <taxon>Eukaryota</taxon>
        <taxon>Metazoa</taxon>
        <taxon>Spiralia</taxon>
        <taxon>Gnathifera</taxon>
        <taxon>Rotifera</taxon>
        <taxon>Eurotatoria</taxon>
        <taxon>Bdelloidea</taxon>
        <taxon>Philodinida</taxon>
        <taxon>Philodinidae</taxon>
        <taxon>Didymodactylos</taxon>
    </lineage>
</organism>
<dbReference type="AlphaFoldDB" id="A0A815DGQ7"/>
<evidence type="ECO:0000313" key="3">
    <source>
        <dbReference type="EMBL" id="CAF4126251.1"/>
    </source>
</evidence>
<dbReference type="EMBL" id="CAJOBC010037654">
    <property type="protein sequence ID" value="CAF4126251.1"/>
    <property type="molecule type" value="Genomic_DNA"/>
</dbReference>
<protein>
    <submittedName>
        <fullName evidence="2">Uncharacterized protein</fullName>
    </submittedName>
</protein>
<gene>
    <name evidence="2" type="ORF">GPM918_LOCUS28539</name>
    <name evidence="3" type="ORF">SRO942_LOCUS29047</name>
</gene>
<name>A0A815DGQ7_9BILA</name>
<proteinExistence type="predicted"/>